<dbReference type="OrthoDB" id="5142870at2"/>
<evidence type="ECO:0000313" key="2">
    <source>
        <dbReference type="EMBL" id="SDB96521.1"/>
    </source>
</evidence>
<evidence type="ECO:0000259" key="1">
    <source>
        <dbReference type="Pfam" id="PF12713"/>
    </source>
</evidence>
<dbReference type="Proteomes" id="UP000199039">
    <property type="component" value="Unassembled WGS sequence"/>
</dbReference>
<sequence>MKPQSRLAEQDRDAPSSVADLDAARADGQVILADPTPVELVWMEELRNHLRSPEVDVTSVHELSHLFDTYCLAWHAAIESDRWDPNYVITALGVALGDVLVAQSGGSRWMVTAGQSSTTVAVRNDLFRGTIFPVDAVARRWITAETRWMAPFIESMSVTLHRALTRSAIGRG</sequence>
<protein>
    <recommendedName>
        <fullName evidence="1">DUF3806 domain-containing protein</fullName>
    </recommendedName>
</protein>
<evidence type="ECO:0000313" key="3">
    <source>
        <dbReference type="Proteomes" id="UP000199039"/>
    </source>
</evidence>
<name>A0A1G6HQP7_9MICO</name>
<dbReference type="Gene3D" id="1.20.120.1090">
    <property type="match status" value="1"/>
</dbReference>
<dbReference type="RefSeq" id="WP_093181442.1">
    <property type="nucleotide sequence ID" value="NZ_FMYH01000001.1"/>
</dbReference>
<reference evidence="2 3" key="1">
    <citation type="submission" date="2016-09" db="EMBL/GenBank/DDBJ databases">
        <authorList>
            <person name="Capua I."/>
            <person name="De Benedictis P."/>
            <person name="Joannis T."/>
            <person name="Lombin L.H."/>
            <person name="Cattoli G."/>
        </authorList>
    </citation>
    <scope>NUCLEOTIDE SEQUENCE [LARGE SCALE GENOMIC DNA]</scope>
    <source>
        <strain evidence="2 3">ISLP-3</strain>
    </source>
</reference>
<dbReference type="EMBL" id="FMYH01000001">
    <property type="protein sequence ID" value="SDB96521.1"/>
    <property type="molecule type" value="Genomic_DNA"/>
</dbReference>
<proteinExistence type="predicted"/>
<feature type="domain" description="DUF3806" evidence="1">
    <location>
        <begin position="86"/>
        <end position="144"/>
    </location>
</feature>
<keyword evidence="3" id="KW-1185">Reference proteome</keyword>
<gene>
    <name evidence="2" type="ORF">SAMN05216410_1176</name>
</gene>
<dbReference type="Pfam" id="PF12713">
    <property type="entry name" value="DUF3806"/>
    <property type="match status" value="1"/>
</dbReference>
<organism evidence="2 3">
    <name type="scientific">Sanguibacter gelidistatuariae</name>
    <dbReference type="NCBI Taxonomy" id="1814289"/>
    <lineage>
        <taxon>Bacteria</taxon>
        <taxon>Bacillati</taxon>
        <taxon>Actinomycetota</taxon>
        <taxon>Actinomycetes</taxon>
        <taxon>Micrococcales</taxon>
        <taxon>Sanguibacteraceae</taxon>
        <taxon>Sanguibacter</taxon>
    </lineage>
</organism>
<dbReference type="STRING" id="1814289.SAMN05216410_1176"/>
<accession>A0A1G6HQP7</accession>
<dbReference type="AlphaFoldDB" id="A0A1G6HQP7"/>
<dbReference type="InterPro" id="IPR024266">
    <property type="entry name" value="DUF3806"/>
</dbReference>